<keyword evidence="4" id="KW-0227">DNA damage</keyword>
<dbReference type="SMART" id="SM00518">
    <property type="entry name" value="AP2Ec"/>
    <property type="match status" value="1"/>
</dbReference>
<proteinExistence type="inferred from homology"/>
<keyword evidence="6" id="KW-0862">Zinc</keyword>
<comment type="cofactor">
    <cofactor evidence="1">
        <name>Zn(2+)</name>
        <dbReference type="ChEBI" id="CHEBI:29105"/>
    </cofactor>
</comment>
<evidence type="ECO:0000256" key="3">
    <source>
        <dbReference type="ARBA" id="ARBA00022723"/>
    </source>
</evidence>
<evidence type="ECO:0000256" key="6">
    <source>
        <dbReference type="ARBA" id="ARBA00022833"/>
    </source>
</evidence>
<name>A0A915KGS9_ROMCU</name>
<dbReference type="SUPFAM" id="SSF51658">
    <property type="entry name" value="Xylose isomerase-like"/>
    <property type="match status" value="1"/>
</dbReference>
<dbReference type="GO" id="GO:0003677">
    <property type="term" value="F:DNA binding"/>
    <property type="evidence" value="ECO:0007669"/>
    <property type="project" value="InterPro"/>
</dbReference>
<keyword evidence="3" id="KW-0479">Metal-binding</keyword>
<dbReference type="WBParaSite" id="nRc.2.0.1.t37186-RA">
    <property type="protein sequence ID" value="nRc.2.0.1.t37186-RA"/>
    <property type="gene ID" value="nRc.2.0.1.g37186"/>
</dbReference>
<dbReference type="GO" id="GO:0008081">
    <property type="term" value="F:phosphoric diester hydrolase activity"/>
    <property type="evidence" value="ECO:0007669"/>
    <property type="project" value="TreeGrafter"/>
</dbReference>
<evidence type="ECO:0000256" key="7">
    <source>
        <dbReference type="ARBA" id="ARBA00023204"/>
    </source>
</evidence>
<dbReference type="InterPro" id="IPR013022">
    <property type="entry name" value="Xyl_isomerase-like_TIM-brl"/>
</dbReference>
<dbReference type="GO" id="GO:0006284">
    <property type="term" value="P:base-excision repair"/>
    <property type="evidence" value="ECO:0007669"/>
    <property type="project" value="TreeGrafter"/>
</dbReference>
<dbReference type="PROSITE" id="PS00729">
    <property type="entry name" value="AP_NUCLEASE_F2_1"/>
    <property type="match status" value="1"/>
</dbReference>
<keyword evidence="7" id="KW-0234">DNA repair</keyword>
<evidence type="ECO:0000256" key="5">
    <source>
        <dbReference type="ARBA" id="ARBA00022801"/>
    </source>
</evidence>
<dbReference type="AlphaFoldDB" id="A0A915KGS9"/>
<evidence type="ECO:0000256" key="2">
    <source>
        <dbReference type="ARBA" id="ARBA00005340"/>
    </source>
</evidence>
<dbReference type="PROSITE" id="PS51432">
    <property type="entry name" value="AP_NUCLEASE_F2_4"/>
    <property type="match status" value="1"/>
</dbReference>
<dbReference type="PANTHER" id="PTHR21445">
    <property type="entry name" value="ENDONUCLEASE IV ENDODEOXYRIBONUCLEASE IV"/>
    <property type="match status" value="1"/>
</dbReference>
<comment type="similarity">
    <text evidence="2">Belongs to the AP endonuclease 2 family.</text>
</comment>
<keyword evidence="5" id="KW-0378">Hydrolase</keyword>
<sequence>MKRSVKEVAKVTKNSKKVKNGKPDSSREIFSGTEKFENKVEISESSITVGATIRCIGEDKEWTDLIPASFREKSIIDKVMSSAKFIGAHVGISGGIDKAPVYAAQSGCRAFGLFLRNQRTWKIIIRDLGEENVLIESFKRNCVRLGFDMKHILPHGSYLLNAGAPDPAILEKTRVTMLHEVKMCEKMGVELYNFHPGSSCNQMSTDKCLERVAETVNIVLKQTQHVVIVLETMASQGNTVGGTFEQLKTIIDMINDKTRVGVCLDTCHIFAAGYDIRDTENYRNVMRKFDEIIGLNYLKAIHLNDSKGE</sequence>
<dbReference type="GO" id="GO:0008270">
    <property type="term" value="F:zinc ion binding"/>
    <property type="evidence" value="ECO:0007669"/>
    <property type="project" value="InterPro"/>
</dbReference>
<accession>A0A915KGS9</accession>
<dbReference type="InterPro" id="IPR018246">
    <property type="entry name" value="AP_endonuc_F2_Zn_BS"/>
</dbReference>
<organism evidence="9 10">
    <name type="scientific">Romanomermis culicivorax</name>
    <name type="common">Nematode worm</name>
    <dbReference type="NCBI Taxonomy" id="13658"/>
    <lineage>
        <taxon>Eukaryota</taxon>
        <taxon>Metazoa</taxon>
        <taxon>Ecdysozoa</taxon>
        <taxon>Nematoda</taxon>
        <taxon>Enoplea</taxon>
        <taxon>Dorylaimia</taxon>
        <taxon>Mermithida</taxon>
        <taxon>Mermithoidea</taxon>
        <taxon>Mermithidae</taxon>
        <taxon>Romanomermis</taxon>
    </lineage>
</organism>
<evidence type="ECO:0000256" key="1">
    <source>
        <dbReference type="ARBA" id="ARBA00001947"/>
    </source>
</evidence>
<dbReference type="FunFam" id="3.20.20.150:FF:000001">
    <property type="entry name" value="Probable endonuclease 4"/>
    <property type="match status" value="1"/>
</dbReference>
<dbReference type="NCBIfam" id="TIGR00587">
    <property type="entry name" value="nfo"/>
    <property type="match status" value="1"/>
</dbReference>
<dbReference type="Gene3D" id="3.20.20.150">
    <property type="entry name" value="Divalent-metal-dependent TIM barrel enzymes"/>
    <property type="match status" value="1"/>
</dbReference>
<dbReference type="PANTHER" id="PTHR21445:SF0">
    <property type="entry name" value="APURINIC-APYRIMIDINIC ENDONUCLEASE"/>
    <property type="match status" value="1"/>
</dbReference>
<dbReference type="Proteomes" id="UP000887565">
    <property type="component" value="Unplaced"/>
</dbReference>
<evidence type="ECO:0000313" key="10">
    <source>
        <dbReference type="WBParaSite" id="nRc.2.0.1.t37186-RA"/>
    </source>
</evidence>
<evidence type="ECO:0000313" key="9">
    <source>
        <dbReference type="Proteomes" id="UP000887565"/>
    </source>
</evidence>
<dbReference type="InterPro" id="IPR001719">
    <property type="entry name" value="AP_endonuc_2"/>
</dbReference>
<dbReference type="PROSITE" id="PS00730">
    <property type="entry name" value="AP_NUCLEASE_F2_2"/>
    <property type="match status" value="1"/>
</dbReference>
<feature type="domain" description="Xylose isomerase-like TIM barrel" evidence="8">
    <location>
        <begin position="102"/>
        <end position="308"/>
    </location>
</feature>
<dbReference type="InterPro" id="IPR036237">
    <property type="entry name" value="Xyl_isomerase-like_sf"/>
</dbReference>
<reference evidence="10" key="1">
    <citation type="submission" date="2022-11" db="UniProtKB">
        <authorList>
            <consortium name="WormBaseParasite"/>
        </authorList>
    </citation>
    <scope>IDENTIFICATION</scope>
</reference>
<dbReference type="GO" id="GO:0005739">
    <property type="term" value="C:mitochondrion"/>
    <property type="evidence" value="ECO:0007669"/>
    <property type="project" value="TreeGrafter"/>
</dbReference>
<protein>
    <submittedName>
        <fullName evidence="10">Xylose isomerase-like TIM barrel domain-containing protein</fullName>
    </submittedName>
</protein>
<dbReference type="GO" id="GO:0003906">
    <property type="term" value="F:DNA-(apurinic or apyrimidinic site) endonuclease activity"/>
    <property type="evidence" value="ECO:0007669"/>
    <property type="project" value="TreeGrafter"/>
</dbReference>
<evidence type="ECO:0000259" key="8">
    <source>
        <dbReference type="Pfam" id="PF01261"/>
    </source>
</evidence>
<dbReference type="Pfam" id="PF01261">
    <property type="entry name" value="AP_endonuc_2"/>
    <property type="match status" value="1"/>
</dbReference>
<evidence type="ECO:0000256" key="4">
    <source>
        <dbReference type="ARBA" id="ARBA00022763"/>
    </source>
</evidence>
<dbReference type="GO" id="GO:0005634">
    <property type="term" value="C:nucleus"/>
    <property type="evidence" value="ECO:0007669"/>
    <property type="project" value="TreeGrafter"/>
</dbReference>
<dbReference type="CDD" id="cd00019">
    <property type="entry name" value="AP2Ec"/>
    <property type="match status" value="1"/>
</dbReference>
<keyword evidence="9" id="KW-1185">Reference proteome</keyword>